<name>A0A1H0JJW9_9ACTN</name>
<comment type="catalytic activity">
    <reaction evidence="8">
        <text>L-histidinol phosphate + H2O = L-histidinol + phosphate</text>
        <dbReference type="Rhea" id="RHEA:14465"/>
        <dbReference type="ChEBI" id="CHEBI:15377"/>
        <dbReference type="ChEBI" id="CHEBI:43474"/>
        <dbReference type="ChEBI" id="CHEBI:57699"/>
        <dbReference type="ChEBI" id="CHEBI:57980"/>
        <dbReference type="EC" id="3.1.3.15"/>
    </reaction>
</comment>
<feature type="binding site" evidence="10">
    <location>
        <position position="214"/>
    </location>
    <ligand>
        <name>Mg(2+)</name>
        <dbReference type="ChEBI" id="CHEBI:18420"/>
        <label>1</label>
        <note>catalytic</note>
    </ligand>
</feature>
<evidence type="ECO:0000256" key="7">
    <source>
        <dbReference type="ARBA" id="ARBA00022842"/>
    </source>
</evidence>
<evidence type="ECO:0000256" key="8">
    <source>
        <dbReference type="ARBA" id="ARBA00049158"/>
    </source>
</evidence>
<organism evidence="12 13">
    <name type="scientific">Nakamurella panacisegetis</name>
    <dbReference type="NCBI Taxonomy" id="1090615"/>
    <lineage>
        <taxon>Bacteria</taxon>
        <taxon>Bacillati</taxon>
        <taxon>Actinomycetota</taxon>
        <taxon>Actinomycetes</taxon>
        <taxon>Nakamurellales</taxon>
        <taxon>Nakamurellaceae</taxon>
        <taxon>Nakamurella</taxon>
    </lineage>
</organism>
<evidence type="ECO:0000256" key="2">
    <source>
        <dbReference type="ARBA" id="ARBA00001946"/>
    </source>
</evidence>
<dbReference type="CDD" id="cd01639">
    <property type="entry name" value="IMPase"/>
    <property type="match status" value="1"/>
</dbReference>
<keyword evidence="7 10" id="KW-0460">Magnesium</keyword>
<comment type="pathway">
    <text evidence="3">Amino-acid biosynthesis; L-histidine biosynthesis; L-histidine from 5-phospho-alpha-D-ribose 1-diphosphate: step 8/9.</text>
</comment>
<dbReference type="AlphaFoldDB" id="A0A1H0JJW9"/>
<comment type="function">
    <text evidence="9">Catalyzes the dephosphorylation of histidinol-phosphate to histidinol, the direct precursor of histidine.</text>
</comment>
<dbReference type="PRINTS" id="PR00377">
    <property type="entry name" value="IMPHPHTASES"/>
</dbReference>
<accession>A0A1H0JJW9</accession>
<dbReference type="Gene3D" id="3.30.540.10">
    <property type="entry name" value="Fructose-1,6-Bisphosphatase, subunit A, domain 1"/>
    <property type="match status" value="1"/>
</dbReference>
<feature type="binding site" evidence="10">
    <location>
        <position position="87"/>
    </location>
    <ligand>
        <name>Mg(2+)</name>
        <dbReference type="ChEBI" id="CHEBI:18420"/>
        <label>1</label>
        <note>catalytic</note>
    </ligand>
</feature>
<gene>
    <name evidence="12" type="ORF">SAMN04515671_0943</name>
</gene>
<proteinExistence type="inferred from homology"/>
<protein>
    <recommendedName>
        <fullName evidence="11">Inositol-1-monophosphatase</fullName>
        <ecNumber evidence="11">3.1.3.25</ecNumber>
    </recommendedName>
</protein>
<dbReference type="Pfam" id="PF00459">
    <property type="entry name" value="Inositol_P"/>
    <property type="match status" value="1"/>
</dbReference>
<dbReference type="RefSeq" id="WP_231988351.1">
    <property type="nucleotide sequence ID" value="NZ_LT629710.1"/>
</dbReference>
<evidence type="ECO:0000313" key="13">
    <source>
        <dbReference type="Proteomes" id="UP000198741"/>
    </source>
</evidence>
<dbReference type="PANTHER" id="PTHR20854:SF4">
    <property type="entry name" value="INOSITOL-1-MONOPHOSPHATASE-RELATED"/>
    <property type="match status" value="1"/>
</dbReference>
<comment type="similarity">
    <text evidence="4 11">Belongs to the inositol monophosphatase superfamily.</text>
</comment>
<feature type="binding site" evidence="10">
    <location>
        <position position="71"/>
    </location>
    <ligand>
        <name>Mg(2+)</name>
        <dbReference type="ChEBI" id="CHEBI:18420"/>
        <label>1</label>
        <note>catalytic</note>
    </ligand>
</feature>
<keyword evidence="6 11" id="KW-0378">Hydrolase</keyword>
<dbReference type="InterPro" id="IPR033942">
    <property type="entry name" value="IMPase"/>
</dbReference>
<dbReference type="InterPro" id="IPR020583">
    <property type="entry name" value="Inositol_monoP_metal-BS"/>
</dbReference>
<evidence type="ECO:0000256" key="3">
    <source>
        <dbReference type="ARBA" id="ARBA00004970"/>
    </source>
</evidence>
<evidence type="ECO:0000256" key="5">
    <source>
        <dbReference type="ARBA" id="ARBA00022723"/>
    </source>
</evidence>
<reference evidence="12 13" key="1">
    <citation type="submission" date="2016-10" db="EMBL/GenBank/DDBJ databases">
        <authorList>
            <person name="de Groot N.N."/>
        </authorList>
    </citation>
    <scope>NUCLEOTIDE SEQUENCE [LARGE SCALE GENOMIC DNA]</scope>
    <source>
        <strain evidence="13">P4-7,KCTC 19426,CECT 7604</strain>
    </source>
</reference>
<dbReference type="InterPro" id="IPR020550">
    <property type="entry name" value="Inositol_monophosphatase_CS"/>
</dbReference>
<dbReference type="EC" id="3.1.3.25" evidence="11"/>
<evidence type="ECO:0000256" key="4">
    <source>
        <dbReference type="ARBA" id="ARBA00009759"/>
    </source>
</evidence>
<evidence type="ECO:0000256" key="9">
    <source>
        <dbReference type="ARBA" id="ARBA00053547"/>
    </source>
</evidence>
<dbReference type="PROSITE" id="PS00629">
    <property type="entry name" value="IMP_1"/>
    <property type="match status" value="1"/>
</dbReference>
<dbReference type="InterPro" id="IPR000760">
    <property type="entry name" value="Inositol_monophosphatase-like"/>
</dbReference>
<dbReference type="Proteomes" id="UP000198741">
    <property type="component" value="Chromosome I"/>
</dbReference>
<feature type="binding site" evidence="10">
    <location>
        <position position="90"/>
    </location>
    <ligand>
        <name>Mg(2+)</name>
        <dbReference type="ChEBI" id="CHEBI:18420"/>
        <label>2</label>
    </ligand>
</feature>
<dbReference type="GO" id="GO:0006020">
    <property type="term" value="P:inositol metabolic process"/>
    <property type="evidence" value="ECO:0007669"/>
    <property type="project" value="TreeGrafter"/>
</dbReference>
<keyword evidence="13" id="KW-1185">Reference proteome</keyword>
<dbReference type="PANTHER" id="PTHR20854">
    <property type="entry name" value="INOSITOL MONOPHOSPHATASE"/>
    <property type="match status" value="1"/>
</dbReference>
<dbReference type="FunFam" id="3.30.540.10:FF:000003">
    <property type="entry name" value="Inositol-1-monophosphatase"/>
    <property type="match status" value="1"/>
</dbReference>
<feature type="binding site" evidence="10">
    <location>
        <position position="89"/>
    </location>
    <ligand>
        <name>Mg(2+)</name>
        <dbReference type="ChEBI" id="CHEBI:18420"/>
        <label>1</label>
        <note>catalytic</note>
    </ligand>
</feature>
<evidence type="ECO:0000256" key="10">
    <source>
        <dbReference type="PIRSR" id="PIRSR600760-2"/>
    </source>
</evidence>
<evidence type="ECO:0000256" key="1">
    <source>
        <dbReference type="ARBA" id="ARBA00001033"/>
    </source>
</evidence>
<evidence type="ECO:0000313" key="12">
    <source>
        <dbReference type="EMBL" id="SDO44016.1"/>
    </source>
</evidence>
<evidence type="ECO:0000256" key="6">
    <source>
        <dbReference type="ARBA" id="ARBA00022801"/>
    </source>
</evidence>
<dbReference type="GO" id="GO:0004401">
    <property type="term" value="F:histidinol-phosphatase activity"/>
    <property type="evidence" value="ECO:0007669"/>
    <property type="project" value="UniProtKB-EC"/>
</dbReference>
<evidence type="ECO:0000256" key="11">
    <source>
        <dbReference type="RuleBase" id="RU364068"/>
    </source>
</evidence>
<comment type="catalytic activity">
    <reaction evidence="1 11">
        <text>a myo-inositol phosphate + H2O = myo-inositol + phosphate</text>
        <dbReference type="Rhea" id="RHEA:24056"/>
        <dbReference type="ChEBI" id="CHEBI:15377"/>
        <dbReference type="ChEBI" id="CHEBI:17268"/>
        <dbReference type="ChEBI" id="CHEBI:43474"/>
        <dbReference type="ChEBI" id="CHEBI:84139"/>
        <dbReference type="EC" id="3.1.3.25"/>
    </reaction>
</comment>
<dbReference type="GO" id="GO:0046872">
    <property type="term" value="F:metal ion binding"/>
    <property type="evidence" value="ECO:0007669"/>
    <property type="project" value="UniProtKB-KW"/>
</dbReference>
<dbReference type="GO" id="GO:0008934">
    <property type="term" value="F:inositol monophosphate 1-phosphatase activity"/>
    <property type="evidence" value="ECO:0007669"/>
    <property type="project" value="InterPro"/>
</dbReference>
<keyword evidence="5 10" id="KW-0479">Metal-binding</keyword>
<dbReference type="SUPFAM" id="SSF56655">
    <property type="entry name" value="Carbohydrate phosphatase"/>
    <property type="match status" value="1"/>
</dbReference>
<dbReference type="STRING" id="1090615.SAMN04515671_0943"/>
<dbReference type="PROSITE" id="PS00630">
    <property type="entry name" value="IMP_2"/>
    <property type="match status" value="1"/>
</dbReference>
<comment type="cofactor">
    <cofactor evidence="2 10 11">
        <name>Mg(2+)</name>
        <dbReference type="ChEBI" id="CHEBI:18420"/>
    </cofactor>
</comment>
<dbReference type="GO" id="GO:0046854">
    <property type="term" value="P:phosphatidylinositol phosphate biosynthetic process"/>
    <property type="evidence" value="ECO:0007669"/>
    <property type="project" value="InterPro"/>
</dbReference>
<dbReference type="GO" id="GO:0007165">
    <property type="term" value="P:signal transduction"/>
    <property type="evidence" value="ECO:0007669"/>
    <property type="project" value="TreeGrafter"/>
</dbReference>
<dbReference type="Gene3D" id="3.40.190.80">
    <property type="match status" value="1"/>
</dbReference>
<sequence>MTAADPSVLLDLAVRAARAAGAELLSRYGNVEGLDTKSSATDPVSDADRASEALIVQMLSAERPDDGLIGEEGASRASSSGVTWVIDPLDGTVNYLYELDNFSVSIAAEDAEGGLVGAVYDPVQKRMYTAVRGGGAFVDGRRLRVNEPVSLDRSLLATGFGYSPSRRALQGAIVARLLPQIRDIRRMGSAALNLCELAAGRLDAYWEEGVQHWDVAAGGLIATEAGALMTATRLTDATTGWLVAGPSLHAALTSALAG</sequence>
<dbReference type="EMBL" id="LT629710">
    <property type="protein sequence ID" value="SDO44016.1"/>
    <property type="molecule type" value="Genomic_DNA"/>
</dbReference>